<dbReference type="SUPFAM" id="SSF53850">
    <property type="entry name" value="Periplasmic binding protein-like II"/>
    <property type="match status" value="1"/>
</dbReference>
<dbReference type="Proteomes" id="UP000680706">
    <property type="component" value="Chromosome"/>
</dbReference>
<evidence type="ECO:0000256" key="1">
    <source>
        <dbReference type="ARBA" id="ARBA00004418"/>
    </source>
</evidence>
<dbReference type="PANTHER" id="PTHR30024:SF47">
    <property type="entry name" value="TAURINE-BINDING PERIPLASMIC PROTEIN"/>
    <property type="match status" value="1"/>
</dbReference>
<protein>
    <submittedName>
        <fullName evidence="6">ABC transporter substrate-binding protein</fullName>
    </submittedName>
</protein>
<dbReference type="RefSeq" id="WP_075700015.1">
    <property type="nucleotide sequence ID" value="NZ_CP074126.1"/>
</dbReference>
<feature type="signal peptide" evidence="4">
    <location>
        <begin position="1"/>
        <end position="27"/>
    </location>
</feature>
<comment type="subcellular location">
    <subcellularLocation>
        <location evidence="1">Periplasm</location>
    </subcellularLocation>
</comment>
<evidence type="ECO:0000313" key="7">
    <source>
        <dbReference type="Proteomes" id="UP000680706"/>
    </source>
</evidence>
<accession>A0ABX8ARM1</accession>
<evidence type="ECO:0000313" key="6">
    <source>
        <dbReference type="EMBL" id="QUS56341.1"/>
    </source>
</evidence>
<dbReference type="PANTHER" id="PTHR30024">
    <property type="entry name" value="ALIPHATIC SULFONATES-BINDING PROTEIN-RELATED"/>
    <property type="match status" value="1"/>
</dbReference>
<comment type="similarity">
    <text evidence="2">Belongs to the bacterial solute-binding protein SsuA/TauA family.</text>
</comment>
<dbReference type="EMBL" id="CP074126">
    <property type="protein sequence ID" value="QUS56341.1"/>
    <property type="molecule type" value="Genomic_DNA"/>
</dbReference>
<keyword evidence="7" id="KW-1185">Reference proteome</keyword>
<evidence type="ECO:0000256" key="2">
    <source>
        <dbReference type="ARBA" id="ARBA00010742"/>
    </source>
</evidence>
<dbReference type="InterPro" id="IPR015168">
    <property type="entry name" value="SsuA/THI5"/>
</dbReference>
<dbReference type="Pfam" id="PF09084">
    <property type="entry name" value="NMT1"/>
    <property type="match status" value="1"/>
</dbReference>
<proteinExistence type="inferred from homology"/>
<dbReference type="Gene3D" id="3.40.190.10">
    <property type="entry name" value="Periplasmic binding protein-like II"/>
    <property type="match status" value="2"/>
</dbReference>
<evidence type="ECO:0000259" key="5">
    <source>
        <dbReference type="Pfam" id="PF09084"/>
    </source>
</evidence>
<reference evidence="6 7" key="1">
    <citation type="journal article" date="2021" name="Angew. Chem. Int. Ed. Engl.">
        <title>A novel family of nonribosomal peptides modulate collective behavior in Pseudovibrio bacteria isolated from marine sponges.</title>
        <authorList>
            <person name="Ioca L.P."/>
            <person name="Dai Y."/>
            <person name="Kunakom S."/>
            <person name="Diaz-Espinosa J."/>
            <person name="Krunic A."/>
            <person name="Crnkovic C.M."/>
            <person name="Orjala J."/>
            <person name="Sanchez L.M."/>
            <person name="Ferreira A.G."/>
            <person name="Berlinck R.G.S."/>
            <person name="Eustaquio A.S."/>
        </authorList>
    </citation>
    <scope>NUCLEOTIDE SEQUENCE [LARGE SCALE GENOMIC DNA]</scope>
    <source>
        <strain evidence="6 7">Ab134</strain>
    </source>
</reference>
<evidence type="ECO:0000256" key="3">
    <source>
        <dbReference type="ARBA" id="ARBA00022729"/>
    </source>
</evidence>
<name>A0ABX8ARM1_9HYPH</name>
<keyword evidence="3 4" id="KW-0732">Signal</keyword>
<sequence length="328" mass="34683">MALKKLAGKLALAAGLVASLGMSTAHALDKITVAYFLEWPTANQAAQIDKTYDEALGLEVEWRAFGNGNEMVQAMVSGDVQIAYSNGFVPFVVGVSSGAPIKLVGVAVTYAENDLCIVRNDSGITKANAKELEGKKVATPIGNVTHYKLIRTLDHLGVDINKVNLVQMNPADAAVAVVRGDVAMGCAFGGALDRMKTVGTPLMTGAEQEAVGINTFDVVNVTNDFAAEHPDLVKKFMEVTNQANTTYNSNPDAVYDKIARAAGMDLEPAKKMIANFGFPTSEEQLQENWLGGGIQAAAKGVADVMVSAGGLDEALDDYSQFVDASYLK</sequence>
<gene>
    <name evidence="6" type="ORF">KGB56_02490</name>
</gene>
<feature type="chain" id="PRO_5046838108" evidence="4">
    <location>
        <begin position="28"/>
        <end position="328"/>
    </location>
</feature>
<organism evidence="6 7">
    <name type="scientific">Pseudovibrio brasiliensis</name>
    <dbReference type="NCBI Taxonomy" id="1898042"/>
    <lineage>
        <taxon>Bacteria</taxon>
        <taxon>Pseudomonadati</taxon>
        <taxon>Pseudomonadota</taxon>
        <taxon>Alphaproteobacteria</taxon>
        <taxon>Hyphomicrobiales</taxon>
        <taxon>Stappiaceae</taxon>
        <taxon>Pseudovibrio</taxon>
    </lineage>
</organism>
<feature type="domain" description="SsuA/THI5-like" evidence="5">
    <location>
        <begin position="50"/>
        <end position="252"/>
    </location>
</feature>
<evidence type="ECO:0000256" key="4">
    <source>
        <dbReference type="SAM" id="SignalP"/>
    </source>
</evidence>